<reference evidence="3" key="1">
    <citation type="journal article" date="2012" name="Nature">
        <title>The oyster genome reveals stress adaptation and complexity of shell formation.</title>
        <authorList>
            <person name="Zhang G."/>
            <person name="Fang X."/>
            <person name="Guo X."/>
            <person name="Li L."/>
            <person name="Luo R."/>
            <person name="Xu F."/>
            <person name="Yang P."/>
            <person name="Zhang L."/>
            <person name="Wang X."/>
            <person name="Qi H."/>
            <person name="Xiong Z."/>
            <person name="Que H."/>
            <person name="Xie Y."/>
            <person name="Holland P.W."/>
            <person name="Paps J."/>
            <person name="Zhu Y."/>
            <person name="Wu F."/>
            <person name="Chen Y."/>
            <person name="Wang J."/>
            <person name="Peng C."/>
            <person name="Meng J."/>
            <person name="Yang L."/>
            <person name="Liu J."/>
            <person name="Wen B."/>
            <person name="Zhang N."/>
            <person name="Huang Z."/>
            <person name="Zhu Q."/>
            <person name="Feng Y."/>
            <person name="Mount A."/>
            <person name="Hedgecock D."/>
            <person name="Xu Z."/>
            <person name="Liu Y."/>
            <person name="Domazet-Loso T."/>
            <person name="Du Y."/>
            <person name="Sun X."/>
            <person name="Zhang S."/>
            <person name="Liu B."/>
            <person name="Cheng P."/>
            <person name="Jiang X."/>
            <person name="Li J."/>
            <person name="Fan D."/>
            <person name="Wang W."/>
            <person name="Fu W."/>
            <person name="Wang T."/>
            <person name="Wang B."/>
            <person name="Zhang J."/>
            <person name="Peng Z."/>
            <person name="Li Y."/>
            <person name="Li N."/>
            <person name="Wang J."/>
            <person name="Chen M."/>
            <person name="He Y."/>
            <person name="Tan F."/>
            <person name="Song X."/>
            <person name="Zheng Q."/>
            <person name="Huang R."/>
            <person name="Yang H."/>
            <person name="Du X."/>
            <person name="Chen L."/>
            <person name="Yang M."/>
            <person name="Gaffney P.M."/>
            <person name="Wang S."/>
            <person name="Luo L."/>
            <person name="She Z."/>
            <person name="Ming Y."/>
            <person name="Huang W."/>
            <person name="Zhang S."/>
            <person name="Huang B."/>
            <person name="Zhang Y."/>
            <person name="Qu T."/>
            <person name="Ni P."/>
            <person name="Miao G."/>
            <person name="Wang J."/>
            <person name="Wang Q."/>
            <person name="Steinberg C.E."/>
            <person name="Wang H."/>
            <person name="Li N."/>
            <person name="Qian L."/>
            <person name="Zhang G."/>
            <person name="Li Y."/>
            <person name="Yang H."/>
            <person name="Liu X."/>
            <person name="Wang J."/>
            <person name="Yin Y."/>
            <person name="Wang J."/>
        </authorList>
    </citation>
    <scope>NUCLEOTIDE SEQUENCE [LARGE SCALE GENOMIC DNA]</scope>
    <source>
        <strain evidence="3">05x7-T-G4-1.051#20</strain>
    </source>
</reference>
<organism evidence="3">
    <name type="scientific">Magallana gigas</name>
    <name type="common">Pacific oyster</name>
    <name type="synonym">Crassostrea gigas</name>
    <dbReference type="NCBI Taxonomy" id="29159"/>
    <lineage>
        <taxon>Eukaryota</taxon>
        <taxon>Metazoa</taxon>
        <taxon>Spiralia</taxon>
        <taxon>Lophotrochozoa</taxon>
        <taxon>Mollusca</taxon>
        <taxon>Bivalvia</taxon>
        <taxon>Autobranchia</taxon>
        <taxon>Pteriomorphia</taxon>
        <taxon>Ostreida</taxon>
        <taxon>Ostreoidea</taxon>
        <taxon>Ostreidae</taxon>
        <taxon>Magallana</taxon>
    </lineage>
</organism>
<name>K1S1I0_MAGGI</name>
<feature type="coiled-coil region" evidence="1">
    <location>
        <begin position="28"/>
        <end position="73"/>
    </location>
</feature>
<feature type="region of interest" description="Disordered" evidence="2">
    <location>
        <begin position="455"/>
        <end position="482"/>
    </location>
</feature>
<feature type="region of interest" description="Disordered" evidence="2">
    <location>
        <begin position="177"/>
        <end position="246"/>
    </location>
</feature>
<dbReference type="InterPro" id="IPR029241">
    <property type="entry name" value="TSGA13"/>
</dbReference>
<evidence type="ECO:0000256" key="1">
    <source>
        <dbReference type="SAM" id="Coils"/>
    </source>
</evidence>
<dbReference type="InParanoid" id="K1S1I0"/>
<feature type="compositionally biased region" description="Low complexity" evidence="2">
    <location>
        <begin position="198"/>
        <end position="215"/>
    </location>
</feature>
<evidence type="ECO:0000313" key="3">
    <source>
        <dbReference type="EMBL" id="EKC41091.1"/>
    </source>
</evidence>
<sequence>MRLEKLSLKWDIAKNDVKQDQHQMLKDKVLLQQQLIKKQDALAQAKRADADNEARKQKELEKAKKQAKEAALLQQCKNSIDVNFFIKFTYSEIGELFPRFLSTMFPSRSRLSNSIGSSSSSLEAISDQQKSIVGFLIHIRLYIGEASTDTETDLWPSQERLFSHQVPLGSECLSRSEVKSAIEEDRRSASKERKSKAKASVTTPPTPSSNVPSSPIRTPSKSRRFHPNLSPVSRTPTNTELLDRDPSWSMPEGEKLQWHQKQLYQVLGKGADYFLHPKIEKKAVKPINSKLRKEGGKRRKRESSEMSFDSLGRAGVDRLLKTLRDESQIRLLKADAHIPQELKDTFGAFVRESVGKDRPPVRRFFCPQEDVPELARLQDHSKTARVRHYKHRVDLMYRASRNNEDRTNILIHNNPPPEVASLDTDQDGVGRYLPSWMDDRAESEPDYMKWVKEGGNTHRDLTSQPIKEDDEDWQKPEEDLGGEGFTDEVILQMSRRKHRHPQPKYIFMKEEDTNVKGTFTDKFRDMYDNADIPRPFNATKLPTPTKSKSVLGLTTEDLVEDRTSCQSAPVPERHRRYYDYISQWEPLSMNALIEYTQKKEAEGVGEYNQGRPKMWSMQVKVT</sequence>
<gene>
    <name evidence="3" type="ORF">CGI_10026551</name>
</gene>
<accession>K1S1I0</accession>
<protein>
    <submittedName>
        <fullName evidence="3">Uncharacterized protein</fullName>
    </submittedName>
</protein>
<feature type="compositionally biased region" description="Basic and acidic residues" evidence="2">
    <location>
        <begin position="177"/>
        <end position="192"/>
    </location>
</feature>
<proteinExistence type="predicted"/>
<evidence type="ECO:0000256" key="2">
    <source>
        <dbReference type="SAM" id="MobiDB-lite"/>
    </source>
</evidence>
<dbReference type="AlphaFoldDB" id="K1S1I0"/>
<dbReference type="HOGENOM" id="CLU_439582_0_0_1"/>
<keyword evidence="1" id="KW-0175">Coiled coil</keyword>
<dbReference type="PANTHER" id="PTHR37352">
    <property type="entry name" value="TESTIS-SPECIFIC GENE 13 PROTEIN"/>
    <property type="match status" value="1"/>
</dbReference>
<dbReference type="EMBL" id="JH817540">
    <property type="protein sequence ID" value="EKC41091.1"/>
    <property type="molecule type" value="Genomic_DNA"/>
</dbReference>
<feature type="compositionally biased region" description="Polar residues" evidence="2">
    <location>
        <begin position="230"/>
        <end position="240"/>
    </location>
</feature>
<dbReference type="PANTHER" id="PTHR37352:SF1">
    <property type="entry name" value="TESTIS-SPECIFIC GENE 13 PROTEIN"/>
    <property type="match status" value="1"/>
</dbReference>